<comment type="catalytic activity">
    <reaction evidence="12">
        <text>L-threonyl-[protein] + ATP = O-phospho-L-threonyl-[protein] + ADP + H(+)</text>
        <dbReference type="Rhea" id="RHEA:46608"/>
        <dbReference type="Rhea" id="RHEA-COMP:11060"/>
        <dbReference type="Rhea" id="RHEA-COMP:11605"/>
        <dbReference type="ChEBI" id="CHEBI:15378"/>
        <dbReference type="ChEBI" id="CHEBI:30013"/>
        <dbReference type="ChEBI" id="CHEBI:30616"/>
        <dbReference type="ChEBI" id="CHEBI:61977"/>
        <dbReference type="ChEBI" id="CHEBI:456216"/>
        <dbReference type="EC" id="2.7.11.1"/>
    </reaction>
</comment>
<organism evidence="19 20">
    <name type="scientific">Stylosanthes scabra</name>
    <dbReference type="NCBI Taxonomy" id="79078"/>
    <lineage>
        <taxon>Eukaryota</taxon>
        <taxon>Viridiplantae</taxon>
        <taxon>Streptophyta</taxon>
        <taxon>Embryophyta</taxon>
        <taxon>Tracheophyta</taxon>
        <taxon>Spermatophyta</taxon>
        <taxon>Magnoliopsida</taxon>
        <taxon>eudicotyledons</taxon>
        <taxon>Gunneridae</taxon>
        <taxon>Pentapetalae</taxon>
        <taxon>rosids</taxon>
        <taxon>fabids</taxon>
        <taxon>Fabales</taxon>
        <taxon>Fabaceae</taxon>
        <taxon>Papilionoideae</taxon>
        <taxon>50 kb inversion clade</taxon>
        <taxon>dalbergioids sensu lato</taxon>
        <taxon>Dalbergieae</taxon>
        <taxon>Pterocarpus clade</taxon>
        <taxon>Stylosanthes</taxon>
    </lineage>
</organism>
<evidence type="ECO:0000256" key="6">
    <source>
        <dbReference type="ARBA" id="ARBA00022692"/>
    </source>
</evidence>
<comment type="subcellular location">
    <subcellularLocation>
        <location evidence="1">Cell membrane</location>
        <topology evidence="1">Single-pass membrane protein</topology>
    </subcellularLocation>
</comment>
<dbReference type="PANTHER" id="PTHR47982">
    <property type="entry name" value="PROLINE-RICH RECEPTOR-LIKE PROTEIN KINASE PERK4"/>
    <property type="match status" value="1"/>
</dbReference>
<keyword evidence="5 19" id="KW-0808">Transferase</keyword>
<reference evidence="19 20" key="1">
    <citation type="journal article" date="2023" name="Plants (Basel)">
        <title>Bridging the Gap: Combining Genomics and Transcriptomics Approaches to Understand Stylosanthes scabra, an Orphan Legume from the Brazilian Caatinga.</title>
        <authorList>
            <person name="Ferreira-Neto J.R.C."/>
            <person name="da Silva M.D."/>
            <person name="Binneck E."/>
            <person name="de Melo N.F."/>
            <person name="da Silva R.H."/>
            <person name="de Melo A.L.T.M."/>
            <person name="Pandolfi V."/>
            <person name="Bustamante F.O."/>
            <person name="Brasileiro-Vidal A.C."/>
            <person name="Benko-Iseppon A.M."/>
        </authorList>
    </citation>
    <scope>NUCLEOTIDE SEQUENCE [LARGE SCALE GENOMIC DNA]</scope>
    <source>
        <tissue evidence="19">Leaves</tissue>
    </source>
</reference>
<keyword evidence="11 17" id="KW-0472">Membrane</keyword>
<evidence type="ECO:0000256" key="9">
    <source>
        <dbReference type="ARBA" id="ARBA00022840"/>
    </source>
</evidence>
<evidence type="ECO:0000256" key="7">
    <source>
        <dbReference type="ARBA" id="ARBA00022741"/>
    </source>
</evidence>
<dbReference type="InterPro" id="IPR008271">
    <property type="entry name" value="Ser/Thr_kinase_AS"/>
</dbReference>
<evidence type="ECO:0000256" key="16">
    <source>
        <dbReference type="SAM" id="MobiDB-lite"/>
    </source>
</evidence>
<dbReference type="SMART" id="SM00220">
    <property type="entry name" value="S_TKc"/>
    <property type="match status" value="1"/>
</dbReference>
<dbReference type="EC" id="2.7.11.1" evidence="2"/>
<dbReference type="EMBL" id="JASCZI010090997">
    <property type="protein sequence ID" value="MED6148328.1"/>
    <property type="molecule type" value="Genomic_DNA"/>
</dbReference>
<keyword evidence="6 17" id="KW-0812">Transmembrane</keyword>
<evidence type="ECO:0000256" key="13">
    <source>
        <dbReference type="ARBA" id="ARBA00048679"/>
    </source>
</evidence>
<keyword evidence="8 19" id="KW-0418">Kinase</keyword>
<evidence type="ECO:0000256" key="2">
    <source>
        <dbReference type="ARBA" id="ARBA00012513"/>
    </source>
</evidence>
<keyword evidence="7 14" id="KW-0547">Nucleotide-binding</keyword>
<protein>
    <recommendedName>
        <fullName evidence="2">non-specific serine/threonine protein kinase</fullName>
        <ecNumber evidence="2">2.7.11.1</ecNumber>
    </recommendedName>
</protein>
<feature type="domain" description="Protein kinase" evidence="18">
    <location>
        <begin position="174"/>
        <end position="430"/>
    </location>
</feature>
<proteinExistence type="inferred from homology"/>
<dbReference type="PROSITE" id="PS00108">
    <property type="entry name" value="PROTEIN_KINASE_ST"/>
    <property type="match status" value="1"/>
</dbReference>
<evidence type="ECO:0000256" key="15">
    <source>
        <dbReference type="RuleBase" id="RU000304"/>
    </source>
</evidence>
<dbReference type="Gene3D" id="1.10.510.10">
    <property type="entry name" value="Transferase(Phosphotransferase) domain 1"/>
    <property type="match status" value="1"/>
</dbReference>
<evidence type="ECO:0000313" key="19">
    <source>
        <dbReference type="EMBL" id="MED6148328.1"/>
    </source>
</evidence>
<feature type="compositionally biased region" description="Pro residues" evidence="16">
    <location>
        <begin position="52"/>
        <end position="83"/>
    </location>
</feature>
<accession>A0ABU6TK46</accession>
<dbReference type="InterPro" id="IPR047117">
    <property type="entry name" value="PERK1-13-like"/>
</dbReference>
<evidence type="ECO:0000256" key="1">
    <source>
        <dbReference type="ARBA" id="ARBA00004162"/>
    </source>
</evidence>
<dbReference type="InterPro" id="IPR000719">
    <property type="entry name" value="Prot_kinase_dom"/>
</dbReference>
<dbReference type="PROSITE" id="PS00107">
    <property type="entry name" value="PROTEIN_KINASE_ATP"/>
    <property type="match status" value="1"/>
</dbReference>
<dbReference type="PANTHER" id="PTHR47982:SF35">
    <property type="entry name" value="PROLINE-RICH RECEPTOR-LIKE PROTEIN KINASE PERK1-RELATED"/>
    <property type="match status" value="1"/>
</dbReference>
<keyword evidence="3" id="KW-1003">Cell membrane</keyword>
<sequence>MTTENYPLAYFCTRCCLVSPPNSCPSKIQGCYCTSPTTQIISPPLPPRPPLLPPPPPLLLSPPPSPRLLSPPPPLPQTPPPALPSAKPTQILLSPPPTSSTPAPSSSSSGLIVGIAAISFAFLILLLSAFAIFYCKNRKREHCNKYHAPQVKNGIMMGTRIFSYEELARATDGFSESKLVGEGGFGYVHKGVLPNGMEVAIKQLKGGSSQGEREFQAEVDIISRIHHRHLVSLLGYCIAGTHRLLVYEFVPNNSLHFHLHGYPKIIHRDIKASNILLDFNFQVKLADFGLAKFCPDIYTHVSTRVMGTLGYVAPEYASSGKLTEKGDVFSFGVMLLELITGRRPIIIDSPHASRVGLVHWAMPLLTQVLKDNNFDVVVDQKLQNQYEPTQMASMLASAAASIRYEPKLRPKMSQIVRALEGDASQVAELISNVCLDSDSAAYKRDMIKIIGDMSRSTS</sequence>
<evidence type="ECO:0000313" key="20">
    <source>
        <dbReference type="Proteomes" id="UP001341840"/>
    </source>
</evidence>
<comment type="similarity">
    <text evidence="15">Belongs to the protein kinase superfamily.</text>
</comment>
<feature type="region of interest" description="Disordered" evidence="16">
    <location>
        <begin position="52"/>
        <end position="105"/>
    </location>
</feature>
<comment type="caution">
    <text evidence="19">The sequence shown here is derived from an EMBL/GenBank/DDBJ whole genome shotgun (WGS) entry which is preliminary data.</text>
</comment>
<evidence type="ECO:0000256" key="11">
    <source>
        <dbReference type="ARBA" id="ARBA00023136"/>
    </source>
</evidence>
<keyword evidence="20" id="KW-1185">Reference proteome</keyword>
<keyword evidence="10 17" id="KW-1133">Transmembrane helix</keyword>
<feature type="binding site" evidence="14">
    <location>
        <position position="202"/>
    </location>
    <ligand>
        <name>ATP</name>
        <dbReference type="ChEBI" id="CHEBI:30616"/>
    </ligand>
</feature>
<dbReference type="PROSITE" id="PS50011">
    <property type="entry name" value="PROTEIN_KINASE_DOM"/>
    <property type="match status" value="1"/>
</dbReference>
<dbReference type="Proteomes" id="UP001341840">
    <property type="component" value="Unassembled WGS sequence"/>
</dbReference>
<name>A0ABU6TK46_9FABA</name>
<dbReference type="SUPFAM" id="SSF56112">
    <property type="entry name" value="Protein kinase-like (PK-like)"/>
    <property type="match status" value="1"/>
</dbReference>
<evidence type="ECO:0000256" key="3">
    <source>
        <dbReference type="ARBA" id="ARBA00022475"/>
    </source>
</evidence>
<dbReference type="InterPro" id="IPR011009">
    <property type="entry name" value="Kinase-like_dom_sf"/>
</dbReference>
<keyword evidence="4 15" id="KW-0723">Serine/threonine-protein kinase</keyword>
<evidence type="ECO:0000256" key="4">
    <source>
        <dbReference type="ARBA" id="ARBA00022527"/>
    </source>
</evidence>
<evidence type="ECO:0000256" key="14">
    <source>
        <dbReference type="PROSITE-ProRule" id="PRU10141"/>
    </source>
</evidence>
<dbReference type="GO" id="GO:0004674">
    <property type="term" value="F:protein serine/threonine kinase activity"/>
    <property type="evidence" value="ECO:0007669"/>
    <property type="project" value="UniProtKB-EC"/>
</dbReference>
<dbReference type="Gene3D" id="3.30.200.20">
    <property type="entry name" value="Phosphorylase Kinase, domain 1"/>
    <property type="match status" value="1"/>
</dbReference>
<keyword evidence="9 14" id="KW-0067">ATP-binding</keyword>
<gene>
    <name evidence="19" type="primary">PERK1_10</name>
    <name evidence="19" type="ORF">PIB30_052178</name>
</gene>
<evidence type="ECO:0000256" key="12">
    <source>
        <dbReference type="ARBA" id="ARBA00047899"/>
    </source>
</evidence>
<evidence type="ECO:0000256" key="17">
    <source>
        <dbReference type="SAM" id="Phobius"/>
    </source>
</evidence>
<dbReference type="InterPro" id="IPR017441">
    <property type="entry name" value="Protein_kinase_ATP_BS"/>
</dbReference>
<evidence type="ECO:0000256" key="10">
    <source>
        <dbReference type="ARBA" id="ARBA00022989"/>
    </source>
</evidence>
<comment type="catalytic activity">
    <reaction evidence="13">
        <text>L-seryl-[protein] + ATP = O-phospho-L-seryl-[protein] + ADP + H(+)</text>
        <dbReference type="Rhea" id="RHEA:17989"/>
        <dbReference type="Rhea" id="RHEA-COMP:9863"/>
        <dbReference type="Rhea" id="RHEA-COMP:11604"/>
        <dbReference type="ChEBI" id="CHEBI:15378"/>
        <dbReference type="ChEBI" id="CHEBI:29999"/>
        <dbReference type="ChEBI" id="CHEBI:30616"/>
        <dbReference type="ChEBI" id="CHEBI:83421"/>
        <dbReference type="ChEBI" id="CHEBI:456216"/>
        <dbReference type="EC" id="2.7.11.1"/>
    </reaction>
</comment>
<evidence type="ECO:0000256" key="5">
    <source>
        <dbReference type="ARBA" id="ARBA00022679"/>
    </source>
</evidence>
<evidence type="ECO:0000256" key="8">
    <source>
        <dbReference type="ARBA" id="ARBA00022777"/>
    </source>
</evidence>
<dbReference type="Pfam" id="PF00069">
    <property type="entry name" value="Pkinase"/>
    <property type="match status" value="1"/>
</dbReference>
<evidence type="ECO:0000259" key="18">
    <source>
        <dbReference type="PROSITE" id="PS50011"/>
    </source>
</evidence>
<feature type="transmembrane region" description="Helical" evidence="17">
    <location>
        <begin position="111"/>
        <end position="135"/>
    </location>
</feature>